<dbReference type="RefSeq" id="WP_290281648.1">
    <property type="nucleotide sequence ID" value="NZ_JAUFQI010000001.1"/>
</dbReference>
<dbReference type="InterPro" id="IPR055346">
    <property type="entry name" value="Fe-S_cluster_assembly_SufBD"/>
</dbReference>
<dbReference type="PANTHER" id="PTHR43575:SF1">
    <property type="entry name" value="PROTEIN ABCI7, CHLOROPLASTIC"/>
    <property type="match status" value="1"/>
</dbReference>
<accession>A0ABV7WRW0</accession>
<dbReference type="InterPro" id="IPR037284">
    <property type="entry name" value="SUF_FeS_clus_asmbl_SufBD_sf"/>
</dbReference>
<organism evidence="4 5">
    <name type="scientific">Reinekea marina</name>
    <dbReference type="NCBI Taxonomy" id="1310421"/>
    <lineage>
        <taxon>Bacteria</taxon>
        <taxon>Pseudomonadati</taxon>
        <taxon>Pseudomonadota</taxon>
        <taxon>Gammaproteobacteria</taxon>
        <taxon>Oceanospirillales</taxon>
        <taxon>Saccharospirillaceae</taxon>
        <taxon>Reinekea</taxon>
    </lineage>
</organism>
<comment type="caution">
    <text evidence="4">The sequence shown here is derived from an EMBL/GenBank/DDBJ whole genome shotgun (WGS) entry which is preliminary data.</text>
</comment>
<name>A0ABV7WRW0_9GAMM</name>
<dbReference type="SUPFAM" id="SSF101960">
    <property type="entry name" value="Stabilizer of iron transporter SufD"/>
    <property type="match status" value="1"/>
</dbReference>
<dbReference type="Proteomes" id="UP001595710">
    <property type="component" value="Unassembled WGS sequence"/>
</dbReference>
<gene>
    <name evidence="4" type="primary">sufD</name>
    <name evidence="4" type="ORF">ACFOND_10365</name>
</gene>
<dbReference type="InterPro" id="IPR045595">
    <property type="entry name" value="SufBD_N"/>
</dbReference>
<evidence type="ECO:0000259" key="3">
    <source>
        <dbReference type="Pfam" id="PF19295"/>
    </source>
</evidence>
<dbReference type="InterPro" id="IPR011542">
    <property type="entry name" value="SUF_FeS_clus_asmbl_SufD"/>
</dbReference>
<sequence>MSNQLNVAAAAAQVANDNSYAKSWSQSAGERFALQPLPTRKTEHWKYTPLKSLLDATWSNAVSSTKASGVAFDDFNEVTLTIENGQLVDTPTLPEGIVLKKLSQCDEAQTAEFIEKVQAQQTDFIFDSLNAAKLDEGYWIVVEENAQVASPIHLNFVSHGEHVMVNTQVLVEAKRSSNAVVVETFTHDSGSAFVNPNTTLYVNENAQLTHYHLLLEEGDIRHIGRVAAVLERSAKLYSFHMAVGGVLKRKDIVVRHCGEGGELTLNGVYLPKGKEHIDYHTILEHEVAHCTSQEVFRGIIGDSATAVFNGRIHIHKDAQKSLAELNNRNLLLNDKATIYTKPELEIYADDVKCAHGATIAQLDDKELFYFQARGISKAEAEVMLSFGFINELLDALPHEPVQLLLRPLLAQVFASKSAELTRHLV</sequence>
<dbReference type="NCBIfam" id="TIGR01981">
    <property type="entry name" value="sufD"/>
    <property type="match status" value="1"/>
</dbReference>
<evidence type="ECO:0000259" key="2">
    <source>
        <dbReference type="Pfam" id="PF01458"/>
    </source>
</evidence>
<feature type="domain" description="SUF system FeS cluster assembly SufBD core" evidence="2">
    <location>
        <begin position="157"/>
        <end position="388"/>
    </location>
</feature>
<evidence type="ECO:0000313" key="5">
    <source>
        <dbReference type="Proteomes" id="UP001595710"/>
    </source>
</evidence>
<evidence type="ECO:0000313" key="4">
    <source>
        <dbReference type="EMBL" id="MFC3702045.1"/>
    </source>
</evidence>
<dbReference type="EMBL" id="JBHRYN010000012">
    <property type="protein sequence ID" value="MFC3702045.1"/>
    <property type="molecule type" value="Genomic_DNA"/>
</dbReference>
<dbReference type="PANTHER" id="PTHR43575">
    <property type="entry name" value="PROTEIN ABCI7, CHLOROPLASTIC"/>
    <property type="match status" value="1"/>
</dbReference>
<reference evidence="5" key="1">
    <citation type="journal article" date="2019" name="Int. J. Syst. Evol. Microbiol.">
        <title>The Global Catalogue of Microorganisms (GCM) 10K type strain sequencing project: providing services to taxonomists for standard genome sequencing and annotation.</title>
        <authorList>
            <consortium name="The Broad Institute Genomics Platform"/>
            <consortium name="The Broad Institute Genome Sequencing Center for Infectious Disease"/>
            <person name="Wu L."/>
            <person name="Ma J."/>
        </authorList>
    </citation>
    <scope>NUCLEOTIDE SEQUENCE [LARGE SCALE GENOMIC DNA]</scope>
    <source>
        <strain evidence="5">CECT 8288</strain>
    </source>
</reference>
<dbReference type="Pfam" id="PF01458">
    <property type="entry name" value="SUFBD_core"/>
    <property type="match status" value="1"/>
</dbReference>
<dbReference type="Pfam" id="PF19295">
    <property type="entry name" value="SufBD_N"/>
    <property type="match status" value="1"/>
</dbReference>
<proteinExistence type="inferred from homology"/>
<dbReference type="InterPro" id="IPR000825">
    <property type="entry name" value="SUF_FeS_clus_asmbl_SufBD_core"/>
</dbReference>
<comment type="similarity">
    <text evidence="1">Belongs to the iron-sulfur cluster assembly SufBD family.</text>
</comment>
<feature type="domain" description="SUF system FeS cluster assembly SufBD N-terminal" evidence="3">
    <location>
        <begin position="23"/>
        <end position="153"/>
    </location>
</feature>
<evidence type="ECO:0000256" key="1">
    <source>
        <dbReference type="ARBA" id="ARBA00043967"/>
    </source>
</evidence>
<keyword evidence="5" id="KW-1185">Reference proteome</keyword>
<protein>
    <submittedName>
        <fullName evidence="4">Fe-S cluster assembly protein SufD</fullName>
    </submittedName>
</protein>